<feature type="compositionally biased region" description="Low complexity" evidence="1">
    <location>
        <begin position="531"/>
        <end position="544"/>
    </location>
</feature>
<feature type="compositionally biased region" description="Basic and acidic residues" evidence="1">
    <location>
        <begin position="499"/>
        <end position="510"/>
    </location>
</feature>
<reference evidence="2" key="1">
    <citation type="submission" date="2020-12" db="EMBL/GenBank/DDBJ databases">
        <authorList>
            <consortium name="Molecular Ecology Group"/>
        </authorList>
    </citation>
    <scope>NUCLEOTIDE SEQUENCE</scope>
    <source>
        <strain evidence="2">TBG_1078</strain>
    </source>
</reference>
<keyword evidence="3" id="KW-1185">Reference proteome</keyword>
<feature type="region of interest" description="Disordered" evidence="1">
    <location>
        <begin position="320"/>
        <end position="386"/>
    </location>
</feature>
<accession>A0A811ZIK4</accession>
<evidence type="ECO:0000256" key="1">
    <source>
        <dbReference type="SAM" id="MobiDB-lite"/>
    </source>
</evidence>
<feature type="region of interest" description="Disordered" evidence="1">
    <location>
        <begin position="112"/>
        <end position="134"/>
    </location>
</feature>
<feature type="compositionally biased region" description="Low complexity" evidence="1">
    <location>
        <begin position="730"/>
        <end position="740"/>
    </location>
</feature>
<name>A0A811ZIK4_NYCPR</name>
<feature type="compositionally biased region" description="Basic and acidic residues" evidence="1">
    <location>
        <begin position="37"/>
        <end position="50"/>
    </location>
</feature>
<feature type="compositionally biased region" description="Low complexity" evidence="1">
    <location>
        <begin position="687"/>
        <end position="699"/>
    </location>
</feature>
<evidence type="ECO:0000313" key="3">
    <source>
        <dbReference type="Proteomes" id="UP000645828"/>
    </source>
</evidence>
<dbReference type="Proteomes" id="UP000645828">
    <property type="component" value="Unassembled WGS sequence"/>
</dbReference>
<comment type="caution">
    <text evidence="2">The sequence shown here is derived from an EMBL/GenBank/DDBJ whole genome shotgun (WGS) entry which is preliminary data.</text>
</comment>
<protein>
    <submittedName>
        <fullName evidence="2">(raccoon dog) hypothetical protein</fullName>
    </submittedName>
</protein>
<feature type="region of interest" description="Disordered" evidence="1">
    <location>
        <begin position="755"/>
        <end position="783"/>
    </location>
</feature>
<feature type="region of interest" description="Disordered" evidence="1">
    <location>
        <begin position="1"/>
        <end position="70"/>
    </location>
</feature>
<feature type="region of interest" description="Disordered" evidence="1">
    <location>
        <begin position="256"/>
        <end position="294"/>
    </location>
</feature>
<dbReference type="AlphaFoldDB" id="A0A811ZIK4"/>
<feature type="region of interest" description="Disordered" evidence="1">
    <location>
        <begin position="483"/>
        <end position="563"/>
    </location>
</feature>
<feature type="compositionally biased region" description="Polar residues" evidence="1">
    <location>
        <begin position="774"/>
        <end position="783"/>
    </location>
</feature>
<feature type="compositionally biased region" description="Gly residues" evidence="1">
    <location>
        <begin position="256"/>
        <end position="268"/>
    </location>
</feature>
<sequence>MTNVQLSDCDHELPFPTEGNQSSWKEQPVGDLSMNLEHPDPDPDPGRPEEDKGDSEPEISGPAAAGGTNPRCVGWKAALDQGEHVLIERVTTRLDKPRSIGTVLPCRWSGARALPTGQRSPPPGARTGGGASLPLPGDIGCSRSAVAREDDHARLLLNRSPATLPTSRNRPVMHRRVHKGPPETAGHLTCPHLDAFPGGAAVGGPLPCAHTSPHNPPPPVRSHYLRLSPSPPSFHLQARGLAHCGAEGAGGGRCVQGLPGPSGGGGKCGPSKTGRLPPQGPGAPAPLLDNGKDASRDVGLSGGCWAPRYQLPAELCRMQGRADSEAQPPRCPQRPSSRPHSRTRRLAQSFRVARKQLPGPGTEDGEPAPPEAGEEPTCHRSLGSPSSTRALQGLPSLWAWAGSRERCRGLGRQPGPGGLRATTCQDVACVAVGSCPLRDSVPPGQPQSCILHSAITPWPPRASGTVAIQPRVAHDSCKPQPLPGSLYCRQPGEPGLSPHFRDEPTEDLRGHSHARGSQLGSSRTTPGAPGGYAAAPLPSLTPAPGVLTGERPLSARRSGSRAAVPGQLLTAPCPRAKRGGAGARLGLCPHLVHEGEIRAQDTRGRAVGLEAETVAGHLQARSPQSPGPSRRNLRCSTCRVLWTPASGAREDPGGPPFRPPGVSGRWRCSPSSQHGAQLCSAGDGTTSPASAPARPSPSGGQSGDPERCAAAPRRPTHGLQLASVGPSRGPPGLALEEPPPAWRLGLAANRARGRGVGCGTEGHGQPSWGRFRKPSSSVLISNS</sequence>
<gene>
    <name evidence="2" type="ORF">NYPRO_LOCUS21284</name>
</gene>
<feature type="region of interest" description="Disordered" evidence="1">
    <location>
        <begin position="644"/>
        <end position="740"/>
    </location>
</feature>
<evidence type="ECO:0000313" key="2">
    <source>
        <dbReference type="EMBL" id="CAD7688491.1"/>
    </source>
</evidence>
<organism evidence="2 3">
    <name type="scientific">Nyctereutes procyonoides</name>
    <name type="common">Raccoon dog</name>
    <name type="synonym">Canis procyonoides</name>
    <dbReference type="NCBI Taxonomy" id="34880"/>
    <lineage>
        <taxon>Eukaryota</taxon>
        <taxon>Metazoa</taxon>
        <taxon>Chordata</taxon>
        <taxon>Craniata</taxon>
        <taxon>Vertebrata</taxon>
        <taxon>Euteleostomi</taxon>
        <taxon>Mammalia</taxon>
        <taxon>Eutheria</taxon>
        <taxon>Laurasiatheria</taxon>
        <taxon>Carnivora</taxon>
        <taxon>Caniformia</taxon>
        <taxon>Canidae</taxon>
        <taxon>Nyctereutes</taxon>
    </lineage>
</organism>
<dbReference type="EMBL" id="CAJHUB010000768">
    <property type="protein sequence ID" value="CAD7688491.1"/>
    <property type="molecule type" value="Genomic_DNA"/>
</dbReference>
<proteinExistence type="predicted"/>